<dbReference type="InterPro" id="IPR002126">
    <property type="entry name" value="Cadherin-like_dom"/>
</dbReference>
<dbReference type="InterPro" id="IPR015919">
    <property type="entry name" value="Cadherin-like_sf"/>
</dbReference>
<proteinExistence type="predicted"/>
<gene>
    <name evidence="9" type="ORF">M9458_001776</name>
</gene>
<reference evidence="9 10" key="1">
    <citation type="submission" date="2024-05" db="EMBL/GenBank/DDBJ databases">
        <title>Genome sequencing and assembly of Indian major carp, Cirrhinus mrigala (Hamilton, 1822).</title>
        <authorList>
            <person name="Mohindra V."/>
            <person name="Chowdhury L.M."/>
            <person name="Lal K."/>
            <person name="Jena J.K."/>
        </authorList>
    </citation>
    <scope>NUCLEOTIDE SEQUENCE [LARGE SCALE GENOMIC DNA]</scope>
    <source>
        <strain evidence="9">CM1030</strain>
        <tissue evidence="9">Blood</tissue>
    </source>
</reference>
<feature type="non-terminal residue" evidence="9">
    <location>
        <position position="1"/>
    </location>
</feature>
<dbReference type="Gene3D" id="2.60.40.60">
    <property type="entry name" value="Cadherins"/>
    <property type="match status" value="3"/>
</dbReference>
<keyword evidence="5" id="KW-1133">Transmembrane helix</keyword>
<evidence type="ECO:0000313" key="10">
    <source>
        <dbReference type="Proteomes" id="UP001529510"/>
    </source>
</evidence>
<evidence type="ECO:0000256" key="4">
    <source>
        <dbReference type="ARBA" id="ARBA00022837"/>
    </source>
</evidence>
<keyword evidence="6" id="KW-0472">Membrane</keyword>
<dbReference type="PANTHER" id="PTHR24026:SF126">
    <property type="entry name" value="PROTOCADHERIN FAT 4"/>
    <property type="match status" value="1"/>
</dbReference>
<evidence type="ECO:0000259" key="8">
    <source>
        <dbReference type="PROSITE" id="PS50268"/>
    </source>
</evidence>
<dbReference type="GO" id="GO:0005886">
    <property type="term" value="C:plasma membrane"/>
    <property type="evidence" value="ECO:0007669"/>
    <property type="project" value="UniProtKB-SubCell"/>
</dbReference>
<name>A0ABD0RZD3_CIRMR</name>
<dbReference type="EMBL" id="JAMKFB020000001">
    <property type="protein sequence ID" value="KAL0203758.1"/>
    <property type="molecule type" value="Genomic_DNA"/>
</dbReference>
<comment type="subcellular location">
    <subcellularLocation>
        <location evidence="1">Membrane</location>
    </subcellularLocation>
</comment>
<evidence type="ECO:0000256" key="1">
    <source>
        <dbReference type="ARBA" id="ARBA00004370"/>
    </source>
</evidence>
<keyword evidence="3" id="KW-0677">Repeat</keyword>
<dbReference type="GO" id="GO:0005509">
    <property type="term" value="F:calcium ion binding"/>
    <property type="evidence" value="ECO:0007669"/>
    <property type="project" value="UniProtKB-UniRule"/>
</dbReference>
<dbReference type="SMART" id="SM00112">
    <property type="entry name" value="CA"/>
    <property type="match status" value="2"/>
</dbReference>
<evidence type="ECO:0000256" key="7">
    <source>
        <dbReference type="PROSITE-ProRule" id="PRU00043"/>
    </source>
</evidence>
<evidence type="ECO:0000313" key="9">
    <source>
        <dbReference type="EMBL" id="KAL0203758.1"/>
    </source>
</evidence>
<dbReference type="Proteomes" id="UP001529510">
    <property type="component" value="Unassembled WGS sequence"/>
</dbReference>
<evidence type="ECO:0000256" key="6">
    <source>
        <dbReference type="ARBA" id="ARBA00023136"/>
    </source>
</evidence>
<accession>A0ABD0RZD3</accession>
<dbReference type="GO" id="GO:0009653">
    <property type="term" value="P:anatomical structure morphogenesis"/>
    <property type="evidence" value="ECO:0007669"/>
    <property type="project" value="UniProtKB-ARBA"/>
</dbReference>
<dbReference type="GO" id="GO:0007155">
    <property type="term" value="P:cell adhesion"/>
    <property type="evidence" value="ECO:0007669"/>
    <property type="project" value="UniProtKB-KW"/>
</dbReference>
<comment type="caution">
    <text evidence="9">The sequence shown here is derived from an EMBL/GenBank/DDBJ whole genome shotgun (WGS) entry which is preliminary data.</text>
</comment>
<dbReference type="PROSITE" id="PS50268">
    <property type="entry name" value="CADHERIN_2"/>
    <property type="match status" value="2"/>
</dbReference>
<dbReference type="SUPFAM" id="SSF49313">
    <property type="entry name" value="Cadherin-like"/>
    <property type="match status" value="3"/>
</dbReference>
<dbReference type="PRINTS" id="PR00205">
    <property type="entry name" value="CADHERIN"/>
</dbReference>
<dbReference type="InterPro" id="IPR020894">
    <property type="entry name" value="Cadherin_CS"/>
</dbReference>
<dbReference type="AlphaFoldDB" id="A0ABD0RZD3"/>
<dbReference type="PANTHER" id="PTHR24026">
    <property type="entry name" value="FAT ATYPICAL CADHERIN-RELATED"/>
    <property type="match status" value="1"/>
</dbReference>
<dbReference type="CDD" id="cd11304">
    <property type="entry name" value="Cadherin_repeat"/>
    <property type="match status" value="2"/>
</dbReference>
<dbReference type="Pfam" id="PF00028">
    <property type="entry name" value="Cadherin"/>
    <property type="match status" value="2"/>
</dbReference>
<keyword evidence="10" id="KW-1185">Reference proteome</keyword>
<evidence type="ECO:0000256" key="2">
    <source>
        <dbReference type="ARBA" id="ARBA00022692"/>
    </source>
</evidence>
<feature type="domain" description="Cadherin" evidence="8">
    <location>
        <begin position="108"/>
        <end position="212"/>
    </location>
</feature>
<feature type="non-terminal residue" evidence="9">
    <location>
        <position position="241"/>
    </location>
</feature>
<keyword evidence="2" id="KW-0812">Transmembrane</keyword>
<protein>
    <recommendedName>
        <fullName evidence="8">Cadherin domain-containing protein</fullName>
    </recommendedName>
</protein>
<sequence length="241" mass="26635">LKHFTLREDVKVGTVIGSLGISNAPDMQLRYSIVEGDGSLQFGIKSSSGELYVAQHLDYEVTQRYFLVVRAEAPPSFNTTAFVAISVVDVNDHTPWFPGNDNFVVFGVYEDVTNGTVVYVFNAHDGDGSLRNSELYYSLTYDPDPAIEGLPLYIDPHTGVIKTNVPLDREHTKKIVFRVTVSDNAEEPNDRKQTSVIAQVILLDINDNSPTFVSTEMACVPEDTEVGLLVHHVVAKDEDEG</sequence>
<keyword evidence="4 7" id="KW-0106">Calcium</keyword>
<dbReference type="PROSITE" id="PS00232">
    <property type="entry name" value="CADHERIN_1"/>
    <property type="match status" value="2"/>
</dbReference>
<evidence type="ECO:0000256" key="5">
    <source>
        <dbReference type="ARBA" id="ARBA00022989"/>
    </source>
</evidence>
<feature type="domain" description="Cadherin" evidence="8">
    <location>
        <begin position="4"/>
        <end position="97"/>
    </location>
</feature>
<evidence type="ECO:0000256" key="3">
    <source>
        <dbReference type="ARBA" id="ARBA00022737"/>
    </source>
</evidence>
<organism evidence="9 10">
    <name type="scientific">Cirrhinus mrigala</name>
    <name type="common">Mrigala</name>
    <dbReference type="NCBI Taxonomy" id="683832"/>
    <lineage>
        <taxon>Eukaryota</taxon>
        <taxon>Metazoa</taxon>
        <taxon>Chordata</taxon>
        <taxon>Craniata</taxon>
        <taxon>Vertebrata</taxon>
        <taxon>Euteleostomi</taxon>
        <taxon>Actinopterygii</taxon>
        <taxon>Neopterygii</taxon>
        <taxon>Teleostei</taxon>
        <taxon>Ostariophysi</taxon>
        <taxon>Cypriniformes</taxon>
        <taxon>Cyprinidae</taxon>
        <taxon>Labeoninae</taxon>
        <taxon>Labeonini</taxon>
        <taxon>Cirrhinus</taxon>
    </lineage>
</organism>